<dbReference type="InterPro" id="IPR001412">
    <property type="entry name" value="aa-tRNA-synth_I_CS"/>
</dbReference>
<dbReference type="InterPro" id="IPR002306">
    <property type="entry name" value="Trp-tRNA-ligase"/>
</dbReference>
<evidence type="ECO:0000256" key="9">
    <source>
        <dbReference type="RuleBase" id="RU363036"/>
    </source>
</evidence>
<dbReference type="PROSITE" id="PS00178">
    <property type="entry name" value="AA_TRNA_LIGASE_I"/>
    <property type="match status" value="1"/>
</dbReference>
<gene>
    <name evidence="8 10" type="primary">trpS</name>
    <name evidence="10" type="ORF">I2494_10170</name>
</gene>
<comment type="function">
    <text evidence="8">Catalyzes the attachment of tryptophan to tRNA(Trp).</text>
</comment>
<feature type="binding site" evidence="8">
    <location>
        <position position="186"/>
    </location>
    <ligand>
        <name>ATP</name>
        <dbReference type="ChEBI" id="CHEBI:30616"/>
    </ligand>
</feature>
<keyword evidence="2 8" id="KW-0436">Ligase</keyword>
<evidence type="ECO:0000313" key="11">
    <source>
        <dbReference type="Proteomes" id="UP001296921"/>
    </source>
</evidence>
<keyword evidence="8" id="KW-0963">Cytoplasm</keyword>
<dbReference type="CDD" id="cd00806">
    <property type="entry name" value="TrpRS_core"/>
    <property type="match status" value="1"/>
</dbReference>
<comment type="similarity">
    <text evidence="1 8 9">Belongs to the class-I aminoacyl-tRNA synthetase family.</text>
</comment>
<evidence type="ECO:0000256" key="4">
    <source>
        <dbReference type="ARBA" id="ARBA00022840"/>
    </source>
</evidence>
<dbReference type="Pfam" id="PF00579">
    <property type="entry name" value="tRNA-synt_1b"/>
    <property type="match status" value="1"/>
</dbReference>
<dbReference type="HAMAP" id="MF_00140_B">
    <property type="entry name" value="Trp_tRNA_synth_B"/>
    <property type="match status" value="1"/>
</dbReference>
<protein>
    <recommendedName>
        <fullName evidence="8">Tryptophan--tRNA ligase</fullName>
        <ecNumber evidence="8">6.1.1.2</ecNumber>
    </recommendedName>
    <alternativeName>
        <fullName evidence="8">Tryptophanyl-tRNA synthetase</fullName>
        <shortName evidence="8">TrpRS</shortName>
    </alternativeName>
</protein>
<feature type="short sequence motif" description="'KMSKS' region" evidence="8">
    <location>
        <begin position="195"/>
        <end position="199"/>
    </location>
</feature>
<dbReference type="InterPro" id="IPR002305">
    <property type="entry name" value="aa-tRNA-synth_Ic"/>
</dbReference>
<dbReference type="InterPro" id="IPR024109">
    <property type="entry name" value="Trp-tRNA-ligase_bac-type"/>
</dbReference>
<evidence type="ECO:0000313" key="10">
    <source>
        <dbReference type="EMBL" id="MBK5144078.1"/>
    </source>
</evidence>
<dbReference type="RefSeq" id="WP_218466724.1">
    <property type="nucleotide sequence ID" value="NZ_JADRCR010000004.1"/>
</dbReference>
<reference evidence="10 11" key="1">
    <citation type="submission" date="2020-11" db="EMBL/GenBank/DDBJ databases">
        <title>Insectihabitans protaetiae gen. nov. sp. nov. and Insectihabitans allomyrinae sp. nov., isolated from larvae of Protaetia brevitarsis seulensis and Allomyrina dichotoma, respectively.</title>
        <authorList>
            <person name="Lee S.D."/>
            <person name="Byeon Y.-S."/>
            <person name="Kim S.-M."/>
            <person name="Yang H.L."/>
            <person name="Kim I.S."/>
        </authorList>
    </citation>
    <scope>NUCLEOTIDE SEQUENCE [LARGE SCALE GENOMIC DNA]</scope>
    <source>
        <strain evidence="10 11">BWR-B9</strain>
    </source>
</reference>
<feature type="binding site" evidence="8">
    <location>
        <begin position="195"/>
        <end position="199"/>
    </location>
    <ligand>
        <name>ATP</name>
        <dbReference type="ChEBI" id="CHEBI:30616"/>
    </ligand>
</feature>
<evidence type="ECO:0000256" key="7">
    <source>
        <dbReference type="ARBA" id="ARBA00049929"/>
    </source>
</evidence>
<keyword evidence="11" id="KW-1185">Reference proteome</keyword>
<keyword evidence="4 8" id="KW-0067">ATP-binding</keyword>
<feature type="binding site" evidence="8">
    <location>
        <begin position="147"/>
        <end position="149"/>
    </location>
    <ligand>
        <name>ATP</name>
        <dbReference type="ChEBI" id="CHEBI:30616"/>
    </ligand>
</feature>
<keyword evidence="5 8" id="KW-0648">Protein biosynthesis</keyword>
<organism evidence="10 11">
    <name type="scientific">Limnobaculum allomyrinae</name>
    <dbReference type="NCBI Taxonomy" id="2791986"/>
    <lineage>
        <taxon>Bacteria</taxon>
        <taxon>Pseudomonadati</taxon>
        <taxon>Pseudomonadota</taxon>
        <taxon>Gammaproteobacteria</taxon>
        <taxon>Enterobacterales</taxon>
        <taxon>Budviciaceae</taxon>
        <taxon>Limnobaculum</taxon>
    </lineage>
</organism>
<dbReference type="EC" id="6.1.1.2" evidence="8"/>
<name>A0ABS1IQP5_9GAMM</name>
<dbReference type="PANTHER" id="PTHR43766:SF1">
    <property type="entry name" value="TRYPTOPHAN--TRNA LIGASE, MITOCHONDRIAL"/>
    <property type="match status" value="1"/>
</dbReference>
<feature type="binding site" evidence="8">
    <location>
        <begin position="11"/>
        <end position="13"/>
    </location>
    <ligand>
        <name>ATP</name>
        <dbReference type="ChEBI" id="CHEBI:30616"/>
    </ligand>
</feature>
<evidence type="ECO:0000256" key="6">
    <source>
        <dbReference type="ARBA" id="ARBA00023146"/>
    </source>
</evidence>
<comment type="subcellular location">
    <subcellularLocation>
        <location evidence="8">Cytoplasm</location>
    </subcellularLocation>
</comment>
<keyword evidence="6 8" id="KW-0030">Aminoacyl-tRNA synthetase</keyword>
<comment type="caution">
    <text evidence="10">The sequence shown here is derived from an EMBL/GenBank/DDBJ whole genome shotgun (WGS) entry which is preliminary data.</text>
</comment>
<sequence>MSKPIVFSGAQPSGELTIGNYMGALRQWVQMQDEYDCVYCIVDLHAITVRQDPEKLRKATLDTLALYLACGIDPKKSTIFIQSHVPEHVQLSWVLNCYTYFGELSRMTQFKDKSSRYAENINAGLFDYPVLMAADILLYQTNQVPVGEDQKQHLELSRDVAQRFNALYGDVFKIPQPFIPKSGARVMSLLEPTKKMSKSDENRNNVIGLLEDPKSVMKKLKRAVTDSDEPPVVRYDIENKAGVSNLLDILSGVTGKSIATLEQEFEGKMYGHLKTEVADAVANMLTELQERYHRFRNDEAFLQQVMREGAAKASAQAKKTMEKVNQAVGFVAMP</sequence>
<dbReference type="InterPro" id="IPR050203">
    <property type="entry name" value="Trp-tRNA_synthetase"/>
</dbReference>
<evidence type="ECO:0000256" key="2">
    <source>
        <dbReference type="ARBA" id="ARBA00022598"/>
    </source>
</evidence>
<comment type="catalytic activity">
    <reaction evidence="7 8">
        <text>tRNA(Trp) + L-tryptophan + ATP = L-tryptophyl-tRNA(Trp) + AMP + diphosphate + H(+)</text>
        <dbReference type="Rhea" id="RHEA:24080"/>
        <dbReference type="Rhea" id="RHEA-COMP:9671"/>
        <dbReference type="Rhea" id="RHEA-COMP:9705"/>
        <dbReference type="ChEBI" id="CHEBI:15378"/>
        <dbReference type="ChEBI" id="CHEBI:30616"/>
        <dbReference type="ChEBI" id="CHEBI:33019"/>
        <dbReference type="ChEBI" id="CHEBI:57912"/>
        <dbReference type="ChEBI" id="CHEBI:78442"/>
        <dbReference type="ChEBI" id="CHEBI:78535"/>
        <dbReference type="ChEBI" id="CHEBI:456215"/>
        <dbReference type="EC" id="6.1.1.2"/>
    </reaction>
</comment>
<keyword evidence="3 8" id="KW-0547">Nucleotide-binding</keyword>
<dbReference type="GO" id="GO:0004830">
    <property type="term" value="F:tryptophan-tRNA ligase activity"/>
    <property type="evidence" value="ECO:0007669"/>
    <property type="project" value="UniProtKB-EC"/>
</dbReference>
<feature type="binding site" evidence="8">
    <location>
        <begin position="19"/>
        <end position="20"/>
    </location>
    <ligand>
        <name>ATP</name>
        <dbReference type="ChEBI" id="CHEBI:30616"/>
    </ligand>
</feature>
<feature type="binding site" evidence="8">
    <location>
        <position position="135"/>
    </location>
    <ligand>
        <name>L-tryptophan</name>
        <dbReference type="ChEBI" id="CHEBI:57912"/>
    </ligand>
</feature>
<comment type="subunit">
    <text evidence="8">Homodimer.</text>
</comment>
<evidence type="ECO:0000256" key="3">
    <source>
        <dbReference type="ARBA" id="ARBA00022741"/>
    </source>
</evidence>
<evidence type="ECO:0000256" key="1">
    <source>
        <dbReference type="ARBA" id="ARBA00005594"/>
    </source>
</evidence>
<proteinExistence type="inferred from homology"/>
<dbReference type="PANTHER" id="PTHR43766">
    <property type="entry name" value="TRYPTOPHAN--TRNA LIGASE, MITOCHONDRIAL"/>
    <property type="match status" value="1"/>
</dbReference>
<dbReference type="EMBL" id="JADRCR010000004">
    <property type="protein sequence ID" value="MBK5144078.1"/>
    <property type="molecule type" value="Genomic_DNA"/>
</dbReference>
<accession>A0ABS1IQP5</accession>
<feature type="short sequence motif" description="'HIGH' region" evidence="8">
    <location>
        <begin position="12"/>
        <end position="20"/>
    </location>
</feature>
<dbReference type="Proteomes" id="UP001296921">
    <property type="component" value="Unassembled WGS sequence"/>
</dbReference>
<dbReference type="NCBIfam" id="TIGR00233">
    <property type="entry name" value="trpS"/>
    <property type="match status" value="1"/>
</dbReference>
<evidence type="ECO:0000256" key="5">
    <source>
        <dbReference type="ARBA" id="ARBA00022917"/>
    </source>
</evidence>
<evidence type="ECO:0000256" key="8">
    <source>
        <dbReference type="HAMAP-Rule" id="MF_00140"/>
    </source>
</evidence>